<dbReference type="EMBL" id="LT960614">
    <property type="protein sequence ID" value="SON56906.1"/>
    <property type="molecule type" value="Genomic_DNA"/>
</dbReference>
<dbReference type="RefSeq" id="WP_099557234.1">
    <property type="nucleotide sequence ID" value="NZ_LT960614.1"/>
</dbReference>
<dbReference type="PANTHER" id="PTHR12149">
    <property type="entry name" value="FRUCTOSAMINE 3 KINASE-RELATED PROTEIN"/>
    <property type="match status" value="1"/>
</dbReference>
<dbReference type="GO" id="GO:0016301">
    <property type="term" value="F:kinase activity"/>
    <property type="evidence" value="ECO:0007669"/>
    <property type="project" value="UniProtKB-UniRule"/>
</dbReference>
<protein>
    <submittedName>
        <fullName evidence="3">Fructosamine-3-kinase</fullName>
    </submittedName>
</protein>
<dbReference type="Gene3D" id="3.90.1200.10">
    <property type="match status" value="1"/>
</dbReference>
<dbReference type="InterPro" id="IPR016477">
    <property type="entry name" value="Fructo-/Ketosamine-3-kinase"/>
</dbReference>
<dbReference type="Proteomes" id="UP000223606">
    <property type="component" value="Chromosome 1"/>
</dbReference>
<dbReference type="Gene3D" id="3.30.200.20">
    <property type="entry name" value="Phosphorylase Kinase, domain 1"/>
    <property type="match status" value="1"/>
</dbReference>
<keyword evidence="4" id="KW-1185">Reference proteome</keyword>
<evidence type="ECO:0000256" key="1">
    <source>
        <dbReference type="ARBA" id="ARBA00009460"/>
    </source>
</evidence>
<keyword evidence="2 3" id="KW-0418">Kinase</keyword>
<gene>
    <name evidence="3" type="ORF">HDIA_3365</name>
</gene>
<name>A0A2C9D9F9_9HYPH</name>
<accession>A0A2C9D9F9</accession>
<reference evidence="4" key="1">
    <citation type="submission" date="2017-09" db="EMBL/GenBank/DDBJ databases">
        <title>Genome sequence of Nannocystis excedens DSM 71.</title>
        <authorList>
            <person name="Blom J."/>
        </authorList>
    </citation>
    <scope>NUCLEOTIDE SEQUENCE [LARGE SCALE GENOMIC DNA]</scope>
    <source>
        <strain evidence="4">type strain: E19</strain>
    </source>
</reference>
<dbReference type="KEGG" id="hdi:HDIA_3365"/>
<dbReference type="PANTHER" id="PTHR12149:SF8">
    <property type="entry name" value="PROTEIN-RIBULOSAMINE 3-KINASE"/>
    <property type="match status" value="1"/>
</dbReference>
<dbReference type="Pfam" id="PF03881">
    <property type="entry name" value="Fructosamin_kin"/>
    <property type="match status" value="1"/>
</dbReference>
<evidence type="ECO:0000256" key="2">
    <source>
        <dbReference type="PIRNR" id="PIRNR006221"/>
    </source>
</evidence>
<sequence>MARFDDFELLSGLVGAAPVRRTRMAGGDLSLVERVELQDGRSVILKHGPQVQREAAMLRAIAQSGAPAPEVLGVAGDLLVMEALASDGSLGSAWGALGAAVRLLHDVPGDAYGWESDHAFGPVPIENGWSETWPEFWAERRLRVFLAHVPADLGRRIERLCNSLGVRLPERPKASLLHGDLWTGNVLVAGGQVTGLIDPACYFGHSEVDLAMLCLFGSPSPAFYSAYGPLEPGYRERQAVYSLWPALVHLRLFGGGYRPMVERFLSDCGV</sequence>
<evidence type="ECO:0000313" key="3">
    <source>
        <dbReference type="EMBL" id="SON56906.1"/>
    </source>
</evidence>
<comment type="similarity">
    <text evidence="1 2">Belongs to the fructosamine kinase family.</text>
</comment>
<dbReference type="OrthoDB" id="5291879at2"/>
<dbReference type="InterPro" id="IPR011009">
    <property type="entry name" value="Kinase-like_dom_sf"/>
</dbReference>
<dbReference type="PIRSF" id="PIRSF006221">
    <property type="entry name" value="Ketosamine-3-kinase"/>
    <property type="match status" value="1"/>
</dbReference>
<evidence type="ECO:0000313" key="4">
    <source>
        <dbReference type="Proteomes" id="UP000223606"/>
    </source>
</evidence>
<keyword evidence="2" id="KW-0808">Transferase</keyword>
<proteinExistence type="inferred from homology"/>
<organism evidence="3 4">
    <name type="scientific">Hartmannibacter diazotrophicus</name>
    <dbReference type="NCBI Taxonomy" id="1482074"/>
    <lineage>
        <taxon>Bacteria</taxon>
        <taxon>Pseudomonadati</taxon>
        <taxon>Pseudomonadota</taxon>
        <taxon>Alphaproteobacteria</taxon>
        <taxon>Hyphomicrobiales</taxon>
        <taxon>Pleomorphomonadaceae</taxon>
        <taxon>Hartmannibacter</taxon>
    </lineage>
</organism>
<dbReference type="SUPFAM" id="SSF56112">
    <property type="entry name" value="Protein kinase-like (PK-like)"/>
    <property type="match status" value="1"/>
</dbReference>
<dbReference type="AlphaFoldDB" id="A0A2C9D9F9"/>